<dbReference type="Proteomes" id="UP001163046">
    <property type="component" value="Unassembled WGS sequence"/>
</dbReference>
<protein>
    <submittedName>
        <fullName evidence="2">Uncharacterized protein</fullName>
    </submittedName>
</protein>
<evidence type="ECO:0000313" key="2">
    <source>
        <dbReference type="EMBL" id="KAJ7386650.1"/>
    </source>
</evidence>
<dbReference type="EMBL" id="MU825875">
    <property type="protein sequence ID" value="KAJ7386650.1"/>
    <property type="molecule type" value="Genomic_DNA"/>
</dbReference>
<evidence type="ECO:0000313" key="3">
    <source>
        <dbReference type="Proteomes" id="UP001163046"/>
    </source>
</evidence>
<proteinExistence type="predicted"/>
<accession>A0A9W9ZSE9</accession>
<sequence length="116" mass="13959">RTPNVTPWCDSRKDAQVKETVRLEKQKIVRNQDAQVKETVRLEKQKIVRNQDARVEETVRLENRKLYETQDAQVEETVRLEKQKLYEPGRPSRRNRTIRETEIVRTRTPKSKKPYD</sequence>
<dbReference type="AlphaFoldDB" id="A0A9W9ZSE9"/>
<name>A0A9W9ZSE9_9CNID</name>
<keyword evidence="3" id="KW-1185">Reference proteome</keyword>
<reference evidence="2" key="1">
    <citation type="submission" date="2023-01" db="EMBL/GenBank/DDBJ databases">
        <title>Genome assembly of the deep-sea coral Lophelia pertusa.</title>
        <authorList>
            <person name="Herrera S."/>
            <person name="Cordes E."/>
        </authorList>
    </citation>
    <scope>NUCLEOTIDE SEQUENCE</scope>
    <source>
        <strain evidence="2">USNM1676648</strain>
        <tissue evidence="2">Polyp</tissue>
    </source>
</reference>
<organism evidence="2 3">
    <name type="scientific">Desmophyllum pertusum</name>
    <dbReference type="NCBI Taxonomy" id="174260"/>
    <lineage>
        <taxon>Eukaryota</taxon>
        <taxon>Metazoa</taxon>
        <taxon>Cnidaria</taxon>
        <taxon>Anthozoa</taxon>
        <taxon>Hexacorallia</taxon>
        <taxon>Scleractinia</taxon>
        <taxon>Caryophylliina</taxon>
        <taxon>Caryophylliidae</taxon>
        <taxon>Desmophyllum</taxon>
    </lineage>
</organism>
<gene>
    <name evidence="2" type="ORF">OS493_006647</name>
</gene>
<feature type="non-terminal residue" evidence="2">
    <location>
        <position position="1"/>
    </location>
</feature>
<feature type="region of interest" description="Disordered" evidence="1">
    <location>
        <begin position="82"/>
        <end position="116"/>
    </location>
</feature>
<evidence type="ECO:0000256" key="1">
    <source>
        <dbReference type="SAM" id="MobiDB-lite"/>
    </source>
</evidence>
<feature type="compositionally biased region" description="Basic residues" evidence="1">
    <location>
        <begin position="107"/>
        <end position="116"/>
    </location>
</feature>
<comment type="caution">
    <text evidence="2">The sequence shown here is derived from an EMBL/GenBank/DDBJ whole genome shotgun (WGS) entry which is preliminary data.</text>
</comment>